<keyword evidence="2" id="KW-1185">Reference proteome</keyword>
<evidence type="ECO:0000313" key="1">
    <source>
        <dbReference type="EMBL" id="KAJ9105842.1"/>
    </source>
</evidence>
<reference evidence="1" key="1">
    <citation type="submission" date="2023-04" db="EMBL/GenBank/DDBJ databases">
        <title>Draft Genome sequencing of Naganishia species isolated from polar environments using Oxford Nanopore Technology.</title>
        <authorList>
            <person name="Leo P."/>
            <person name="Venkateswaran K."/>
        </authorList>
    </citation>
    <scope>NUCLEOTIDE SEQUENCE</scope>
    <source>
        <strain evidence="1">MNA-CCFEE 5261</strain>
    </source>
</reference>
<evidence type="ECO:0000313" key="2">
    <source>
        <dbReference type="Proteomes" id="UP001241377"/>
    </source>
</evidence>
<accession>A0ACC2W5F1</accession>
<dbReference type="EMBL" id="JASBWR010000032">
    <property type="protein sequence ID" value="KAJ9105842.1"/>
    <property type="molecule type" value="Genomic_DNA"/>
</dbReference>
<protein>
    <submittedName>
        <fullName evidence="1">Uncharacterized protein</fullName>
    </submittedName>
</protein>
<proteinExistence type="predicted"/>
<name>A0ACC2W5F1_9TREE</name>
<gene>
    <name evidence="1" type="ORF">QFC19_003412</name>
</gene>
<comment type="caution">
    <text evidence="1">The sequence shown here is derived from an EMBL/GenBank/DDBJ whole genome shotgun (WGS) entry which is preliminary data.</text>
</comment>
<dbReference type="Proteomes" id="UP001241377">
    <property type="component" value="Unassembled WGS sequence"/>
</dbReference>
<organism evidence="1 2">
    <name type="scientific">Naganishia cerealis</name>
    <dbReference type="NCBI Taxonomy" id="610337"/>
    <lineage>
        <taxon>Eukaryota</taxon>
        <taxon>Fungi</taxon>
        <taxon>Dikarya</taxon>
        <taxon>Basidiomycota</taxon>
        <taxon>Agaricomycotina</taxon>
        <taxon>Tremellomycetes</taxon>
        <taxon>Filobasidiales</taxon>
        <taxon>Filobasidiaceae</taxon>
        <taxon>Naganishia</taxon>
    </lineage>
</organism>
<sequence>MKSKSMVFTDQRARVLQELLSGMKIVKLMAWERPFLKPINEIETREIRYIRSLLMMAACNTAIVASIPTIAGILTFNTYSSTQGKLEPAETFTALTLFHLLRLQLTLFPMTLSASVDAQNALGRLQAVFQADIVTEERIVDDSAPYALVLNHASFTWDASSKGVEEPGKVKSGAKKNLLSSSAQMEAGNRKKRFAECVKKPFRWIRNRKSGKIGVAEEIHTENAAGELGPMEAGDTNVLPVPGLADDVKQEGVMQQEEDNQILKLADIDLEVPRGQLVAVVGAIGSGKCSLLSGIMQEMRRTEGKVVFGGSTALCSQVPWIINATVRENVLFCRPFVEERYWHVVREACLEMDLELLPNGDAEIKGEKGINLSGKT</sequence>